<keyword evidence="2" id="KW-0645">Protease</keyword>
<dbReference type="Gene3D" id="3.30.200.180">
    <property type="match status" value="1"/>
</dbReference>
<gene>
    <name evidence="2" type="ORF">CTER_0699</name>
</gene>
<dbReference type="PANTHER" id="PTHR34385">
    <property type="entry name" value="D-ALANYL-D-ALANINE CARBOXYPEPTIDASE"/>
    <property type="match status" value="1"/>
</dbReference>
<organism evidence="2 3">
    <name type="scientific">Ruminiclostridium cellobioparum subsp. termitidis CT1112</name>
    <dbReference type="NCBI Taxonomy" id="1195236"/>
    <lineage>
        <taxon>Bacteria</taxon>
        <taxon>Bacillati</taxon>
        <taxon>Bacillota</taxon>
        <taxon>Clostridia</taxon>
        <taxon>Eubacteriales</taxon>
        <taxon>Oscillospiraceae</taxon>
        <taxon>Ruminiclostridium</taxon>
    </lineage>
</organism>
<dbReference type="Pfam" id="PF02557">
    <property type="entry name" value="VanY"/>
    <property type="match status" value="1"/>
</dbReference>
<dbReference type="GO" id="GO:0006508">
    <property type="term" value="P:proteolysis"/>
    <property type="evidence" value="ECO:0007669"/>
    <property type="project" value="InterPro"/>
</dbReference>
<keyword evidence="2" id="KW-0378">Hydrolase</keyword>
<dbReference type="CDD" id="cd14849">
    <property type="entry name" value="DD-dipeptidase_VanXYc"/>
    <property type="match status" value="1"/>
</dbReference>
<dbReference type="AlphaFoldDB" id="S0FM53"/>
<comment type="caution">
    <text evidence="2">The sequence shown here is derived from an EMBL/GenBank/DDBJ whole genome shotgun (WGS) entry which is preliminary data.</text>
</comment>
<feature type="domain" description="D-alanyl-D-alanine carboxypeptidase-like core" evidence="1">
    <location>
        <begin position="65"/>
        <end position="192"/>
    </location>
</feature>
<reference evidence="2 3" key="1">
    <citation type="journal article" date="2013" name="Genome Announc.">
        <title>Draft Genome Sequence of the Cellulolytic, Mesophilic, Anaerobic Bacterium Clostridium termitidis Strain CT1112 (DSM 5398).</title>
        <authorList>
            <person name="Lal S."/>
            <person name="Ramachandran U."/>
            <person name="Zhang X."/>
            <person name="Munir R."/>
            <person name="Sparling R."/>
            <person name="Levin D.B."/>
        </authorList>
    </citation>
    <scope>NUCLEOTIDE SEQUENCE [LARGE SCALE GENOMIC DNA]</scope>
    <source>
        <strain evidence="2 3">CT1112</strain>
    </source>
</reference>
<evidence type="ECO:0000313" key="3">
    <source>
        <dbReference type="Proteomes" id="UP000014155"/>
    </source>
</evidence>
<accession>S0FM53</accession>
<dbReference type="Proteomes" id="UP000014155">
    <property type="component" value="Unassembled WGS sequence"/>
</dbReference>
<dbReference type="InterPro" id="IPR009045">
    <property type="entry name" value="Zn_M74/Hedgehog-like"/>
</dbReference>
<dbReference type="PANTHER" id="PTHR34385:SF1">
    <property type="entry name" value="PEPTIDOGLYCAN L-ALANYL-D-GLUTAMATE ENDOPEPTIDASE CWLK"/>
    <property type="match status" value="1"/>
</dbReference>
<keyword evidence="2" id="KW-0121">Carboxypeptidase</keyword>
<dbReference type="GO" id="GO:0009002">
    <property type="term" value="F:serine-type D-Ala-D-Ala carboxypeptidase activity"/>
    <property type="evidence" value="ECO:0007669"/>
    <property type="project" value="UniProtKB-EC"/>
</dbReference>
<dbReference type="InterPro" id="IPR003709">
    <property type="entry name" value="VanY-like_core_dom"/>
</dbReference>
<dbReference type="SUPFAM" id="SSF55166">
    <property type="entry name" value="Hedgehog/DD-peptidase"/>
    <property type="match status" value="1"/>
</dbReference>
<dbReference type="EMBL" id="AORV01000021">
    <property type="protein sequence ID" value="EMS73310.1"/>
    <property type="molecule type" value="Genomic_DNA"/>
</dbReference>
<keyword evidence="3" id="KW-1185">Reference proteome</keyword>
<dbReference type="eggNOG" id="COG1876">
    <property type="taxonomic scope" value="Bacteria"/>
</dbReference>
<dbReference type="InterPro" id="IPR052179">
    <property type="entry name" value="DD-CPase-like"/>
</dbReference>
<dbReference type="Gene3D" id="3.30.1380.10">
    <property type="match status" value="1"/>
</dbReference>
<dbReference type="EC" id="3.4.16.4" evidence="2"/>
<dbReference type="STRING" id="1195236.CTER_0699"/>
<dbReference type="PATRIC" id="fig|1195236.3.peg.993"/>
<sequence length="274" mass="31599">MISGRFGEKMKTDIDNNLKKLVLERREIYKGDLILVNRQNPLQDIQPDEYNYRLIPADDRYEGILLKKTAANMLSRLMTACRAGDGIIPVSGFRSTVEQQKLFIDSLRENGEEFTFKYVAFPNHSEHQTGLAIDMAENKENIDFICPSFPYEGICQSFRELAPKYGFIERYQKGREGITGISHEPWHFRYVGYPHSLIIHTKGFTLEEYIDFLKGYPCEGEHLIFRNGEQIIEIYYLEASAQQTGICIEDITPYQISGNNVDGFIITIWRNGNG</sequence>
<evidence type="ECO:0000259" key="1">
    <source>
        <dbReference type="Pfam" id="PF02557"/>
    </source>
</evidence>
<name>S0FM53_RUMCE</name>
<evidence type="ECO:0000313" key="2">
    <source>
        <dbReference type="EMBL" id="EMS73310.1"/>
    </source>
</evidence>
<proteinExistence type="predicted"/>
<protein>
    <submittedName>
        <fullName evidence="2">D-alanyl-D-alanine carboxypeptidase</fullName>
        <ecNumber evidence="2">3.4.16.4</ecNumber>
    </submittedName>
</protein>